<dbReference type="EMBL" id="JBIAXI010000008">
    <property type="protein sequence ID" value="MFF4774227.1"/>
    <property type="molecule type" value="Genomic_DNA"/>
</dbReference>
<evidence type="ECO:0000313" key="11">
    <source>
        <dbReference type="EMBL" id="MFF4774227.1"/>
    </source>
</evidence>
<dbReference type="Gene3D" id="1.10.510.10">
    <property type="entry name" value="Transferase(Phosphotransferase) domain 1"/>
    <property type="match status" value="1"/>
</dbReference>
<dbReference type="PROSITE" id="PS50011">
    <property type="entry name" value="PROTEIN_KINASE_DOM"/>
    <property type="match status" value="1"/>
</dbReference>
<organism evidence="11 12">
    <name type="scientific">Microtetraspora fusca</name>
    <dbReference type="NCBI Taxonomy" id="1997"/>
    <lineage>
        <taxon>Bacteria</taxon>
        <taxon>Bacillati</taxon>
        <taxon>Actinomycetota</taxon>
        <taxon>Actinomycetes</taxon>
        <taxon>Streptosporangiales</taxon>
        <taxon>Streptosporangiaceae</taxon>
        <taxon>Microtetraspora</taxon>
    </lineage>
</organism>
<feature type="region of interest" description="Disordered" evidence="8">
    <location>
        <begin position="299"/>
        <end position="531"/>
    </location>
</feature>
<dbReference type="InterPro" id="IPR000719">
    <property type="entry name" value="Prot_kinase_dom"/>
</dbReference>
<feature type="region of interest" description="Disordered" evidence="8">
    <location>
        <begin position="598"/>
        <end position="628"/>
    </location>
</feature>
<dbReference type="Gene3D" id="3.40.1000.10">
    <property type="entry name" value="Mog1/PsbP, alpha/beta/alpha sandwich"/>
    <property type="match status" value="1"/>
</dbReference>
<keyword evidence="2" id="KW-0723">Serine/threonine-protein kinase</keyword>
<protein>
    <recommendedName>
        <fullName evidence="1">non-specific serine/threonine protein kinase</fullName>
        <ecNumber evidence="1">2.7.11.1</ecNumber>
    </recommendedName>
</protein>
<feature type="compositionally biased region" description="Low complexity" evidence="8">
    <location>
        <begin position="374"/>
        <end position="411"/>
    </location>
</feature>
<accession>A0ABW6V6K8</accession>
<evidence type="ECO:0000256" key="3">
    <source>
        <dbReference type="ARBA" id="ARBA00022679"/>
    </source>
</evidence>
<evidence type="ECO:0000256" key="7">
    <source>
        <dbReference type="PROSITE-ProRule" id="PRU10141"/>
    </source>
</evidence>
<reference evidence="11 12" key="1">
    <citation type="submission" date="2024-10" db="EMBL/GenBank/DDBJ databases">
        <title>The Natural Products Discovery Center: Release of the First 8490 Sequenced Strains for Exploring Actinobacteria Biosynthetic Diversity.</title>
        <authorList>
            <person name="Kalkreuter E."/>
            <person name="Kautsar S.A."/>
            <person name="Yang D."/>
            <person name="Bader C.D."/>
            <person name="Teijaro C.N."/>
            <person name="Fluegel L."/>
            <person name="Davis C.M."/>
            <person name="Simpson J.R."/>
            <person name="Lauterbach L."/>
            <person name="Steele A.D."/>
            <person name="Gui C."/>
            <person name="Meng S."/>
            <person name="Li G."/>
            <person name="Viehrig K."/>
            <person name="Ye F."/>
            <person name="Su P."/>
            <person name="Kiefer A.F."/>
            <person name="Nichols A."/>
            <person name="Cepeda A.J."/>
            <person name="Yan W."/>
            <person name="Fan B."/>
            <person name="Jiang Y."/>
            <person name="Adhikari A."/>
            <person name="Zheng C.-J."/>
            <person name="Schuster L."/>
            <person name="Cowan T.M."/>
            <person name="Smanski M.J."/>
            <person name="Chevrette M.G."/>
            <person name="De Carvalho L.P.S."/>
            <person name="Shen B."/>
        </authorList>
    </citation>
    <scope>NUCLEOTIDE SEQUENCE [LARGE SCALE GENOMIC DNA]</scope>
    <source>
        <strain evidence="11 12">NPDC001281</strain>
    </source>
</reference>
<dbReference type="Gene3D" id="3.30.200.20">
    <property type="entry name" value="Phosphorylase Kinase, domain 1"/>
    <property type="match status" value="1"/>
</dbReference>
<keyword evidence="4 7" id="KW-0547">Nucleotide-binding</keyword>
<dbReference type="InterPro" id="IPR011009">
    <property type="entry name" value="Kinase-like_dom_sf"/>
</dbReference>
<feature type="domain" description="Protein kinase" evidence="10">
    <location>
        <begin position="40"/>
        <end position="297"/>
    </location>
</feature>
<sequence length="839" mass="85952">MTTDHLLGMVPSMPEGQGPIGGGTAGPVPEGQGRLVGRRYRLLSPVGRGGMGMVWHAHDVLLDRDVAVKELLLPFGLDQAGLHGAHQRMLREARSAARLSHPGIVTVHDVVEEDGRPWIVMELVRAWSLEQAVRQSGPLPVVQAAEIGVRVLDALRHAHAAGILHRDVKPGNVLLTADRVVLTDFGIAAIEGDVTITQTGLLMGSPAYIPPERLQGRPITHAADLWSFGATLYAAVEGHPPYEGADAVAVLGAVLTREPARPRRAGALLPVIQGLLRKNPADRIGAAQVADMLERVLRTHGAGGSTPGHRNAMPTPQDSTPAQLLPPFDVPSGPLPSRIIETPSGPIRVPADPLASPSGPYSAGHTSGAHRWDAAASAPGGAAGPAGDATGGHTAPPRDPLAAPVAPLPVRRGTDGASVPFGSSPPMESAPFDPLTMPSGSMHAPERRAEAWPVPGPSDLPGQLGVDPDDPFTTGPGRVRRRTEGAHSRPEPDPGTDTKGSRLSRMARRSRGSRSADGSATTENAAAGKAVTGAHAGLETAEKAATGMHAGLETTGKTATGMHAGPETTGKTATGAYAGLEAAEAAATAALTAGDTAAATPGVAGPARSGGKQGGRRRAGSRRQAGERTGRSTILIVVAALAVVAVIVTVVLLILPGGSADKGVRSAGQPSAAPMKADGADGTDGDTKSGGGNGAAAGFETPKGYAVLTGGGVSVAVPKGWRVSTESGATTFAGPKDSAQSVVVRKIADGGLGALKAAEQRAKYDDYTQVRLGEADYRWPAAEWEYTYTASGQVTMHRIIRYIEAGGQAYSVAVTSPDYDWNDSAASVRKAVWGSFAPA</sequence>
<dbReference type="RefSeq" id="WP_387342609.1">
    <property type="nucleotide sequence ID" value="NZ_JBIAXI010000008.1"/>
</dbReference>
<evidence type="ECO:0000256" key="4">
    <source>
        <dbReference type="ARBA" id="ARBA00022741"/>
    </source>
</evidence>
<keyword evidence="3" id="KW-0808">Transferase</keyword>
<dbReference type="PROSITE" id="PS00108">
    <property type="entry name" value="PROTEIN_KINASE_ST"/>
    <property type="match status" value="1"/>
</dbReference>
<keyword evidence="5 11" id="KW-0418">Kinase</keyword>
<dbReference type="InterPro" id="IPR008271">
    <property type="entry name" value="Ser/Thr_kinase_AS"/>
</dbReference>
<feature type="region of interest" description="Disordered" evidence="8">
    <location>
        <begin position="662"/>
        <end position="695"/>
    </location>
</feature>
<feature type="compositionally biased region" description="Basic and acidic residues" evidence="8">
    <location>
        <begin position="482"/>
        <end position="492"/>
    </location>
</feature>
<dbReference type="Pfam" id="PF00069">
    <property type="entry name" value="Pkinase"/>
    <property type="match status" value="1"/>
</dbReference>
<keyword evidence="6 7" id="KW-0067">ATP-binding</keyword>
<dbReference type="SUPFAM" id="SSF56112">
    <property type="entry name" value="Protein kinase-like (PK-like)"/>
    <property type="match status" value="1"/>
</dbReference>
<feature type="compositionally biased region" description="Low complexity" evidence="8">
    <location>
        <begin position="598"/>
        <end position="610"/>
    </location>
</feature>
<dbReference type="SMART" id="SM00220">
    <property type="entry name" value="S_TKc"/>
    <property type="match status" value="1"/>
</dbReference>
<dbReference type="CDD" id="cd14014">
    <property type="entry name" value="STKc_PknB_like"/>
    <property type="match status" value="1"/>
</dbReference>
<dbReference type="GO" id="GO:0016301">
    <property type="term" value="F:kinase activity"/>
    <property type="evidence" value="ECO:0007669"/>
    <property type="project" value="UniProtKB-KW"/>
</dbReference>
<comment type="caution">
    <text evidence="11">The sequence shown here is derived from an EMBL/GenBank/DDBJ whole genome shotgun (WGS) entry which is preliminary data.</text>
</comment>
<dbReference type="PANTHER" id="PTHR43289:SF6">
    <property type="entry name" value="SERINE_THREONINE-PROTEIN KINASE NEKL-3"/>
    <property type="match status" value="1"/>
</dbReference>
<keyword evidence="9" id="KW-1133">Transmembrane helix</keyword>
<gene>
    <name evidence="11" type="ORF">ACFY05_15330</name>
</gene>
<evidence type="ECO:0000256" key="6">
    <source>
        <dbReference type="ARBA" id="ARBA00022840"/>
    </source>
</evidence>
<evidence type="ECO:0000259" key="10">
    <source>
        <dbReference type="PROSITE" id="PS50011"/>
    </source>
</evidence>
<dbReference type="PANTHER" id="PTHR43289">
    <property type="entry name" value="MITOGEN-ACTIVATED PROTEIN KINASE KINASE KINASE 20-RELATED"/>
    <property type="match status" value="1"/>
</dbReference>
<keyword evidence="12" id="KW-1185">Reference proteome</keyword>
<evidence type="ECO:0000256" key="9">
    <source>
        <dbReference type="SAM" id="Phobius"/>
    </source>
</evidence>
<dbReference type="Proteomes" id="UP001602119">
    <property type="component" value="Unassembled WGS sequence"/>
</dbReference>
<evidence type="ECO:0000256" key="5">
    <source>
        <dbReference type="ARBA" id="ARBA00022777"/>
    </source>
</evidence>
<name>A0ABW6V6K8_MICFU</name>
<feature type="compositionally biased region" description="Low complexity" evidence="8">
    <location>
        <begin position="513"/>
        <end position="531"/>
    </location>
</feature>
<keyword evidence="9" id="KW-0812">Transmembrane</keyword>
<dbReference type="InterPro" id="IPR017441">
    <property type="entry name" value="Protein_kinase_ATP_BS"/>
</dbReference>
<dbReference type="EC" id="2.7.11.1" evidence="1"/>
<evidence type="ECO:0000313" key="12">
    <source>
        <dbReference type="Proteomes" id="UP001602119"/>
    </source>
</evidence>
<feature type="binding site" evidence="7">
    <location>
        <position position="69"/>
    </location>
    <ligand>
        <name>ATP</name>
        <dbReference type="ChEBI" id="CHEBI:30616"/>
    </ligand>
</feature>
<evidence type="ECO:0000256" key="2">
    <source>
        <dbReference type="ARBA" id="ARBA00022527"/>
    </source>
</evidence>
<evidence type="ECO:0000256" key="1">
    <source>
        <dbReference type="ARBA" id="ARBA00012513"/>
    </source>
</evidence>
<proteinExistence type="predicted"/>
<keyword evidence="9" id="KW-0472">Membrane</keyword>
<feature type="transmembrane region" description="Helical" evidence="9">
    <location>
        <begin position="634"/>
        <end position="655"/>
    </location>
</feature>
<evidence type="ECO:0000256" key="8">
    <source>
        <dbReference type="SAM" id="MobiDB-lite"/>
    </source>
</evidence>
<dbReference type="PROSITE" id="PS00107">
    <property type="entry name" value="PROTEIN_KINASE_ATP"/>
    <property type="match status" value="1"/>
</dbReference>